<feature type="domain" description="MurNAc-LAA" evidence="3">
    <location>
        <begin position="229"/>
        <end position="346"/>
    </location>
</feature>
<dbReference type="InterPro" id="IPR002508">
    <property type="entry name" value="MurNAc-LAA_cat"/>
</dbReference>
<dbReference type="Pfam" id="PF01520">
    <property type="entry name" value="Amidase_3"/>
    <property type="match status" value="1"/>
</dbReference>
<dbReference type="Gene3D" id="3.40.630.40">
    <property type="entry name" value="Zn-dependent exopeptidases"/>
    <property type="match status" value="1"/>
</dbReference>
<dbReference type="GO" id="GO:0009253">
    <property type="term" value="P:peptidoglycan catabolic process"/>
    <property type="evidence" value="ECO:0007669"/>
    <property type="project" value="InterPro"/>
</dbReference>
<organism evidence="4 5">
    <name type="scientific">Agathobacter ruminis</name>
    <dbReference type="NCBI Taxonomy" id="1712665"/>
    <lineage>
        <taxon>Bacteria</taxon>
        <taxon>Bacillati</taxon>
        <taxon>Bacillota</taxon>
        <taxon>Clostridia</taxon>
        <taxon>Lachnospirales</taxon>
        <taxon>Lachnospiraceae</taxon>
        <taxon>Agathobacter</taxon>
    </lineage>
</organism>
<evidence type="ECO:0000313" key="5">
    <source>
        <dbReference type="Proteomes" id="UP000224563"/>
    </source>
</evidence>
<evidence type="ECO:0000259" key="3">
    <source>
        <dbReference type="SMART" id="SM00646"/>
    </source>
</evidence>
<dbReference type="PANTHER" id="PTHR30404">
    <property type="entry name" value="N-ACETYLMURAMOYL-L-ALANINE AMIDASE"/>
    <property type="match status" value="1"/>
</dbReference>
<keyword evidence="1" id="KW-0378">Hydrolase</keyword>
<keyword evidence="2" id="KW-0472">Membrane</keyword>
<dbReference type="EMBL" id="PDYG01000056">
    <property type="protein sequence ID" value="PHU37415.1"/>
    <property type="molecule type" value="Genomic_DNA"/>
</dbReference>
<keyword evidence="2" id="KW-0812">Transmembrane</keyword>
<protein>
    <submittedName>
        <fullName evidence="4">N-acetylmuramoyl-L-alanine amidase</fullName>
    </submittedName>
</protein>
<sequence>MIEKKILRWSSVVILGVMIATFIFLHYYPMIQMSYSVVEDLEDESSPGTKQLANSKAPETVVENREELQGKLKMELPDDVAGPAVTVENHYLEQTVYVKFPTTCADYFSEYSLQGSSDTISSIGYYTEDGVGVMAIQMSRLYEVEHQFEKGSVYLTFVDPHDIYDKVIVVDAGHGTGAKGGATMAGVDEAELNLAIVLQLKKLLDASDLNIGVYYTRLNEWDVSLQDRARLANAAHADLFISVHNNAYQSDHWSYINGTSVLYSQSDNAEHNSKRFAELCLNHLLKELGSNRRGLVEGDSKYIIRTAECPVALVEIGYMTNRDEFNKLVTPEYQKKAARAIYNAMVQAFEEGF</sequence>
<feature type="transmembrane region" description="Helical" evidence="2">
    <location>
        <begin position="7"/>
        <end position="28"/>
    </location>
</feature>
<evidence type="ECO:0000313" key="4">
    <source>
        <dbReference type="EMBL" id="PHU37415.1"/>
    </source>
</evidence>
<dbReference type="InterPro" id="IPR050695">
    <property type="entry name" value="N-acetylmuramoyl_amidase_3"/>
</dbReference>
<dbReference type="PANTHER" id="PTHR30404:SF0">
    <property type="entry name" value="N-ACETYLMURAMOYL-L-ALANINE AMIDASE AMIC"/>
    <property type="match status" value="1"/>
</dbReference>
<reference evidence="4 5" key="2">
    <citation type="submission" date="2017-10" db="EMBL/GenBank/DDBJ databases">
        <authorList>
            <person name="Banno H."/>
            <person name="Chua N.-H."/>
        </authorList>
    </citation>
    <scope>NUCLEOTIDE SEQUENCE [LARGE SCALE GENOMIC DNA]</scope>
    <source>
        <strain evidence="4 5">JK623</strain>
    </source>
</reference>
<dbReference type="CDD" id="cd02696">
    <property type="entry name" value="MurNAc-LAA"/>
    <property type="match status" value="1"/>
</dbReference>
<keyword evidence="5" id="KW-1185">Reference proteome</keyword>
<name>A0A2G3E2N5_9FIRM</name>
<gene>
    <name evidence="4" type="ORF">CSX02_08115</name>
</gene>
<dbReference type="GO" id="GO:0030288">
    <property type="term" value="C:outer membrane-bounded periplasmic space"/>
    <property type="evidence" value="ECO:0007669"/>
    <property type="project" value="TreeGrafter"/>
</dbReference>
<proteinExistence type="predicted"/>
<dbReference type="Proteomes" id="UP000224563">
    <property type="component" value="Unassembled WGS sequence"/>
</dbReference>
<keyword evidence="2" id="KW-1133">Transmembrane helix</keyword>
<evidence type="ECO:0000256" key="2">
    <source>
        <dbReference type="SAM" id="Phobius"/>
    </source>
</evidence>
<dbReference type="SMART" id="SM00646">
    <property type="entry name" value="Ami_3"/>
    <property type="match status" value="1"/>
</dbReference>
<dbReference type="AlphaFoldDB" id="A0A2G3E2N5"/>
<evidence type="ECO:0000256" key="1">
    <source>
        <dbReference type="ARBA" id="ARBA00022801"/>
    </source>
</evidence>
<comment type="caution">
    <text evidence="4">The sequence shown here is derived from an EMBL/GenBank/DDBJ whole genome shotgun (WGS) entry which is preliminary data.</text>
</comment>
<dbReference type="GO" id="GO:0008745">
    <property type="term" value="F:N-acetylmuramoyl-L-alanine amidase activity"/>
    <property type="evidence" value="ECO:0007669"/>
    <property type="project" value="InterPro"/>
</dbReference>
<reference evidence="4 5" key="1">
    <citation type="submission" date="2017-10" db="EMBL/GenBank/DDBJ databases">
        <title>Resolving the taxonomy of Roseburia spp., Eubacterium rectale and Agathobacter spp. through phylogenomic analysis.</title>
        <authorList>
            <person name="Sheridan P.O."/>
            <person name="Walker A.W."/>
            <person name="Duncan S.H."/>
            <person name="Scott K.P."/>
            <person name="Toole P.W.O."/>
            <person name="Luis P."/>
            <person name="Flint H.J."/>
        </authorList>
    </citation>
    <scope>NUCLEOTIDE SEQUENCE [LARGE SCALE GENOMIC DNA]</scope>
    <source>
        <strain evidence="4 5">JK623</strain>
    </source>
</reference>
<accession>A0A2G3E2N5</accession>
<dbReference type="RefSeq" id="WP_099386296.1">
    <property type="nucleotide sequence ID" value="NZ_JANSWH010000047.1"/>
</dbReference>
<dbReference type="SUPFAM" id="SSF53187">
    <property type="entry name" value="Zn-dependent exopeptidases"/>
    <property type="match status" value="1"/>
</dbReference>